<dbReference type="Proteomes" id="UP001595729">
    <property type="component" value="Unassembled WGS sequence"/>
</dbReference>
<evidence type="ECO:0000313" key="3">
    <source>
        <dbReference type="EMBL" id="MFC3684842.1"/>
    </source>
</evidence>
<dbReference type="PANTHER" id="PTHR30469:SF15">
    <property type="entry name" value="HLYD FAMILY OF SECRETION PROTEINS"/>
    <property type="match status" value="1"/>
</dbReference>
<name>A0ABV7W5Y1_9BURK</name>
<dbReference type="EMBL" id="JBHRXX010000007">
    <property type="protein sequence ID" value="MFC3684842.1"/>
    <property type="molecule type" value="Genomic_DNA"/>
</dbReference>
<dbReference type="SUPFAM" id="SSF111369">
    <property type="entry name" value="HlyD-like secretion proteins"/>
    <property type="match status" value="1"/>
</dbReference>
<comment type="similarity">
    <text evidence="1">Belongs to the membrane fusion protein (MFP) (TC 8.A.1) family.</text>
</comment>
<dbReference type="Gene3D" id="2.40.50.100">
    <property type="match status" value="1"/>
</dbReference>
<keyword evidence="4" id="KW-1185">Reference proteome</keyword>
<dbReference type="Gene3D" id="1.10.287.470">
    <property type="entry name" value="Helix hairpin bin"/>
    <property type="match status" value="1"/>
</dbReference>
<comment type="caution">
    <text evidence="3">The sequence shown here is derived from an EMBL/GenBank/DDBJ whole genome shotgun (WGS) entry which is preliminary data.</text>
</comment>
<organism evidence="3 4">
    <name type="scientific">Hydrogenophaga luteola</name>
    <dbReference type="NCBI Taxonomy" id="1591122"/>
    <lineage>
        <taxon>Bacteria</taxon>
        <taxon>Pseudomonadati</taxon>
        <taxon>Pseudomonadota</taxon>
        <taxon>Betaproteobacteria</taxon>
        <taxon>Burkholderiales</taxon>
        <taxon>Comamonadaceae</taxon>
        <taxon>Hydrogenophaga</taxon>
    </lineage>
</organism>
<feature type="signal peptide" evidence="2">
    <location>
        <begin position="1"/>
        <end position="29"/>
    </location>
</feature>
<reference evidence="4" key="1">
    <citation type="journal article" date="2019" name="Int. J. Syst. Evol. Microbiol.">
        <title>The Global Catalogue of Microorganisms (GCM) 10K type strain sequencing project: providing services to taxonomists for standard genome sequencing and annotation.</title>
        <authorList>
            <consortium name="The Broad Institute Genomics Platform"/>
            <consortium name="The Broad Institute Genome Sequencing Center for Infectious Disease"/>
            <person name="Wu L."/>
            <person name="Ma J."/>
        </authorList>
    </citation>
    <scope>NUCLEOTIDE SEQUENCE [LARGE SCALE GENOMIC DNA]</scope>
    <source>
        <strain evidence="4">KCTC 42501</strain>
    </source>
</reference>
<evidence type="ECO:0000313" key="4">
    <source>
        <dbReference type="Proteomes" id="UP001595729"/>
    </source>
</evidence>
<evidence type="ECO:0000256" key="2">
    <source>
        <dbReference type="SAM" id="SignalP"/>
    </source>
</evidence>
<evidence type="ECO:0000256" key="1">
    <source>
        <dbReference type="ARBA" id="ARBA00009477"/>
    </source>
</evidence>
<dbReference type="InterPro" id="IPR006143">
    <property type="entry name" value="RND_pump_MFP"/>
</dbReference>
<sequence length="278" mass="28861">MSTDLTALNPWRAAGAALLLGAASLAASAQTAGAAKPPVAPAAPSKPAAAAAPAAAPAPASVRVLVLPAGETVLASPVPGRIAQLHVGLGVPFKQGAVLVSMDCDEPRARLAMAKADQAAATEQYEAKLRMQGLEQASDVEVALAASAVAKSKAQVDLYNFQISQCTIRAPWDGRTAKLHVRSFMTVSAGQPLLDLVRSGLLLMKLNVPSSWISTLKMGHVFDVTIDETGQTYQAKVHRINGRVDPVSQTIELEATMTKSHPDLLPGMSGVATFSGMR</sequence>
<protein>
    <submittedName>
        <fullName evidence="3">Efflux RND transporter periplasmic adaptor subunit</fullName>
    </submittedName>
</protein>
<dbReference type="RefSeq" id="WP_382175136.1">
    <property type="nucleotide sequence ID" value="NZ_JBHRXX010000007.1"/>
</dbReference>
<dbReference type="Gene3D" id="2.40.30.170">
    <property type="match status" value="1"/>
</dbReference>
<keyword evidence="2" id="KW-0732">Signal</keyword>
<gene>
    <name evidence="3" type="ORF">ACFOPI_14660</name>
</gene>
<feature type="chain" id="PRO_5046398550" evidence="2">
    <location>
        <begin position="30"/>
        <end position="278"/>
    </location>
</feature>
<proteinExistence type="inferred from homology"/>
<dbReference type="NCBIfam" id="TIGR01730">
    <property type="entry name" value="RND_mfp"/>
    <property type="match status" value="1"/>
</dbReference>
<accession>A0ABV7W5Y1</accession>
<dbReference type="PANTHER" id="PTHR30469">
    <property type="entry name" value="MULTIDRUG RESISTANCE PROTEIN MDTA"/>
    <property type="match status" value="1"/>
</dbReference>